<evidence type="ECO:0000313" key="3">
    <source>
        <dbReference type="Proteomes" id="UP000183832"/>
    </source>
</evidence>
<name>A0A1J1ISR3_9DIPT</name>
<keyword evidence="1" id="KW-0472">Membrane</keyword>
<reference evidence="2 3" key="1">
    <citation type="submission" date="2015-04" db="EMBL/GenBank/DDBJ databases">
        <authorList>
            <person name="Syromyatnikov M.Y."/>
            <person name="Popov V.N."/>
        </authorList>
    </citation>
    <scope>NUCLEOTIDE SEQUENCE [LARGE SCALE GENOMIC DNA]</scope>
</reference>
<gene>
    <name evidence="2" type="ORF">CLUMA_CG016426</name>
</gene>
<proteinExistence type="predicted"/>
<accession>A0A1J1ISR3</accession>
<keyword evidence="3" id="KW-1185">Reference proteome</keyword>
<dbReference type="AlphaFoldDB" id="A0A1J1ISR3"/>
<evidence type="ECO:0000313" key="2">
    <source>
        <dbReference type="EMBL" id="CRL03261.1"/>
    </source>
</evidence>
<protein>
    <submittedName>
        <fullName evidence="2">CLUMA_CG016426, isoform A</fullName>
    </submittedName>
</protein>
<keyword evidence="1" id="KW-1133">Transmembrane helix</keyword>
<feature type="transmembrane region" description="Helical" evidence="1">
    <location>
        <begin position="183"/>
        <end position="200"/>
    </location>
</feature>
<keyword evidence="1" id="KW-0812">Transmembrane</keyword>
<organism evidence="2 3">
    <name type="scientific">Clunio marinus</name>
    <dbReference type="NCBI Taxonomy" id="568069"/>
    <lineage>
        <taxon>Eukaryota</taxon>
        <taxon>Metazoa</taxon>
        <taxon>Ecdysozoa</taxon>
        <taxon>Arthropoda</taxon>
        <taxon>Hexapoda</taxon>
        <taxon>Insecta</taxon>
        <taxon>Pterygota</taxon>
        <taxon>Neoptera</taxon>
        <taxon>Endopterygota</taxon>
        <taxon>Diptera</taxon>
        <taxon>Nematocera</taxon>
        <taxon>Chironomoidea</taxon>
        <taxon>Chironomidae</taxon>
        <taxon>Clunio</taxon>
    </lineage>
</organism>
<sequence>MSSIQEKNHRFTKEALEGSISSPMERINCAAYPKLGLILSKDSSFIHLLDGAMNSSRKVIQKPVNVLVIPFVQVLCVAMAFCVKLIRKLNGGVSFTSLDKFITEINQLKSKHHSRSFKKNEIKAQTESTKYDDEMKERLSATSTETSNESKIIQKVVTFASVALVYVQFTLLIYLLGYTQLRAGFIFLLVCAATISYLILKMSFMTNIRKEKRISRRQQKIEKIYEALNSPRSGSLLFTHLRLRSREKENCLTKVKLL</sequence>
<dbReference type="Proteomes" id="UP000183832">
    <property type="component" value="Unassembled WGS sequence"/>
</dbReference>
<dbReference type="EMBL" id="CVRI01000059">
    <property type="protein sequence ID" value="CRL03261.1"/>
    <property type="molecule type" value="Genomic_DNA"/>
</dbReference>
<evidence type="ECO:0000256" key="1">
    <source>
        <dbReference type="SAM" id="Phobius"/>
    </source>
</evidence>
<feature type="transmembrane region" description="Helical" evidence="1">
    <location>
        <begin position="156"/>
        <end position="177"/>
    </location>
</feature>
<dbReference type="OrthoDB" id="10470127at2759"/>